<evidence type="ECO:0000256" key="2">
    <source>
        <dbReference type="ARBA" id="ARBA00022475"/>
    </source>
</evidence>
<accession>A0ABQ5QF73</accession>
<keyword evidence="3 6" id="KW-0812">Transmembrane</keyword>
<proteinExistence type="predicted"/>
<evidence type="ECO:0000313" key="8">
    <source>
        <dbReference type="Proteomes" id="UP001165069"/>
    </source>
</evidence>
<gene>
    <name evidence="7" type="ORF">GETHLI_13170</name>
</gene>
<keyword evidence="5 6" id="KW-0472">Membrane</keyword>
<organism evidence="7 8">
    <name type="scientific">Geothrix limicola</name>
    <dbReference type="NCBI Taxonomy" id="2927978"/>
    <lineage>
        <taxon>Bacteria</taxon>
        <taxon>Pseudomonadati</taxon>
        <taxon>Acidobacteriota</taxon>
        <taxon>Holophagae</taxon>
        <taxon>Holophagales</taxon>
        <taxon>Holophagaceae</taxon>
        <taxon>Geothrix</taxon>
    </lineage>
</organism>
<comment type="subcellular location">
    <subcellularLocation>
        <location evidence="1">Cell membrane</location>
        <topology evidence="1">Multi-pass membrane protein</topology>
    </subcellularLocation>
</comment>
<feature type="transmembrane region" description="Helical" evidence="6">
    <location>
        <begin position="117"/>
        <end position="138"/>
    </location>
</feature>
<evidence type="ECO:0000313" key="7">
    <source>
        <dbReference type="EMBL" id="GLH72815.1"/>
    </source>
</evidence>
<dbReference type="Pfam" id="PF01810">
    <property type="entry name" value="LysE"/>
    <property type="match status" value="1"/>
</dbReference>
<evidence type="ECO:0000256" key="1">
    <source>
        <dbReference type="ARBA" id="ARBA00004651"/>
    </source>
</evidence>
<feature type="transmembrane region" description="Helical" evidence="6">
    <location>
        <begin position="6"/>
        <end position="29"/>
    </location>
</feature>
<keyword evidence="2" id="KW-1003">Cell membrane</keyword>
<evidence type="ECO:0000256" key="6">
    <source>
        <dbReference type="SAM" id="Phobius"/>
    </source>
</evidence>
<protein>
    <submittedName>
        <fullName evidence="7">Threonine transporter RhtB</fullName>
    </submittedName>
</protein>
<dbReference type="InterPro" id="IPR001123">
    <property type="entry name" value="LeuE-type"/>
</dbReference>
<name>A0ABQ5QF73_9BACT</name>
<dbReference type="EMBL" id="BSDE01000002">
    <property type="protein sequence ID" value="GLH72815.1"/>
    <property type="molecule type" value="Genomic_DNA"/>
</dbReference>
<sequence length="211" mass="22098">MISPAKLGLFFAVVFGVILLPGLDMAFVLGSALAGGRRRGLAAVSGIIAGGICHVGMTATGIGMLLKVVPGAFNALLLGGGLYIGWIGLSLMRGGADFSLNPQVEARSRAATFRQGVLTSLLNPKAYLFMLAVFPQFLRPELGAIWAQSLVLWLIIALNQLGVYGGLAVAADRARRWMQGRPGAGALAARWVGGLLMAAALLTVLEGWRRI</sequence>
<evidence type="ECO:0000256" key="4">
    <source>
        <dbReference type="ARBA" id="ARBA00022989"/>
    </source>
</evidence>
<dbReference type="RefSeq" id="WP_285572089.1">
    <property type="nucleotide sequence ID" value="NZ_BSDE01000002.1"/>
</dbReference>
<evidence type="ECO:0000256" key="3">
    <source>
        <dbReference type="ARBA" id="ARBA00022692"/>
    </source>
</evidence>
<dbReference type="PANTHER" id="PTHR30086">
    <property type="entry name" value="ARGININE EXPORTER PROTEIN ARGO"/>
    <property type="match status" value="1"/>
</dbReference>
<reference evidence="7 8" key="1">
    <citation type="journal article" date="2023" name="Antonie Van Leeuwenhoek">
        <title>Mesoterricola silvestris gen. nov., sp. nov., Mesoterricola sediminis sp. nov., Geothrix oryzae sp. nov., Geothrix edaphica sp. nov., Geothrix rubra sp. nov., and Geothrix limicola sp. nov., six novel members of Acidobacteriota isolated from soils.</title>
        <authorList>
            <person name="Itoh H."/>
            <person name="Sugisawa Y."/>
            <person name="Mise K."/>
            <person name="Xu Z."/>
            <person name="Kuniyasu M."/>
            <person name="Ushijima N."/>
            <person name="Kawano K."/>
            <person name="Kobayashi E."/>
            <person name="Shiratori Y."/>
            <person name="Masuda Y."/>
            <person name="Senoo K."/>
        </authorList>
    </citation>
    <scope>NUCLEOTIDE SEQUENCE [LARGE SCALE GENOMIC DNA]</scope>
    <source>
        <strain evidence="7 8">Red804</strain>
    </source>
</reference>
<dbReference type="PANTHER" id="PTHR30086:SF20">
    <property type="entry name" value="ARGININE EXPORTER PROTEIN ARGO-RELATED"/>
    <property type="match status" value="1"/>
</dbReference>
<feature type="transmembrane region" description="Helical" evidence="6">
    <location>
        <begin position="150"/>
        <end position="171"/>
    </location>
</feature>
<feature type="transmembrane region" description="Helical" evidence="6">
    <location>
        <begin position="183"/>
        <end position="205"/>
    </location>
</feature>
<keyword evidence="8" id="KW-1185">Reference proteome</keyword>
<feature type="transmembrane region" description="Helical" evidence="6">
    <location>
        <begin position="72"/>
        <end position="96"/>
    </location>
</feature>
<dbReference type="Proteomes" id="UP001165069">
    <property type="component" value="Unassembled WGS sequence"/>
</dbReference>
<evidence type="ECO:0000256" key="5">
    <source>
        <dbReference type="ARBA" id="ARBA00023136"/>
    </source>
</evidence>
<feature type="transmembrane region" description="Helical" evidence="6">
    <location>
        <begin position="41"/>
        <end position="66"/>
    </location>
</feature>
<comment type="caution">
    <text evidence="7">The sequence shown here is derived from an EMBL/GenBank/DDBJ whole genome shotgun (WGS) entry which is preliminary data.</text>
</comment>
<keyword evidence="4 6" id="KW-1133">Transmembrane helix</keyword>